<evidence type="ECO:0008006" key="3">
    <source>
        <dbReference type="Google" id="ProtNLM"/>
    </source>
</evidence>
<evidence type="ECO:0000313" key="2">
    <source>
        <dbReference type="Proteomes" id="UP001151760"/>
    </source>
</evidence>
<dbReference type="Proteomes" id="UP001151760">
    <property type="component" value="Unassembled WGS sequence"/>
</dbReference>
<evidence type="ECO:0000313" key="1">
    <source>
        <dbReference type="EMBL" id="GJU01352.1"/>
    </source>
</evidence>
<dbReference type="EMBL" id="BQNB010020955">
    <property type="protein sequence ID" value="GJU01352.1"/>
    <property type="molecule type" value="Genomic_DNA"/>
</dbReference>
<keyword evidence="2" id="KW-1185">Reference proteome</keyword>
<reference evidence="1" key="1">
    <citation type="journal article" date="2022" name="Int. J. Mol. Sci.">
        <title>Draft Genome of Tanacetum Coccineum: Genomic Comparison of Closely Related Tanacetum-Family Plants.</title>
        <authorList>
            <person name="Yamashiro T."/>
            <person name="Shiraishi A."/>
            <person name="Nakayama K."/>
            <person name="Satake H."/>
        </authorList>
    </citation>
    <scope>NUCLEOTIDE SEQUENCE</scope>
</reference>
<accession>A0ABQ5IPM5</accession>
<gene>
    <name evidence="1" type="ORF">Tco_1111690</name>
</gene>
<reference evidence="1" key="2">
    <citation type="submission" date="2022-01" db="EMBL/GenBank/DDBJ databases">
        <authorList>
            <person name="Yamashiro T."/>
            <person name="Shiraishi A."/>
            <person name="Satake H."/>
            <person name="Nakayama K."/>
        </authorList>
    </citation>
    <scope>NUCLEOTIDE SEQUENCE</scope>
</reference>
<protein>
    <recommendedName>
        <fullName evidence="3">DNA-directed RNA polymerase</fullName>
    </recommendedName>
</protein>
<proteinExistence type="predicted"/>
<sequence>MEPTMEEYMIKTRDDYGSGIVRPKIDDKAHFKLKGQFLKELRDNTFSGSDNKYANEHIEKVLEILNLSINMKMEPDIENMTISEYLEYKAAKERSYVMMFDPQEVQQIIMRRMLTLFTGIRDDDSEEDQEEDCDDEDTFDMWDITVEDVEWIRKFFNVPEEIDEIVQPLIPEPIHTIPPNGDYVALATKSILDELLEEFGDEILVSRRGECDSSSPRLVLCGKLFVDIQQL</sequence>
<name>A0ABQ5IPM5_9ASTR</name>
<organism evidence="1 2">
    <name type="scientific">Tanacetum coccineum</name>
    <dbReference type="NCBI Taxonomy" id="301880"/>
    <lineage>
        <taxon>Eukaryota</taxon>
        <taxon>Viridiplantae</taxon>
        <taxon>Streptophyta</taxon>
        <taxon>Embryophyta</taxon>
        <taxon>Tracheophyta</taxon>
        <taxon>Spermatophyta</taxon>
        <taxon>Magnoliopsida</taxon>
        <taxon>eudicotyledons</taxon>
        <taxon>Gunneridae</taxon>
        <taxon>Pentapetalae</taxon>
        <taxon>asterids</taxon>
        <taxon>campanulids</taxon>
        <taxon>Asterales</taxon>
        <taxon>Asteraceae</taxon>
        <taxon>Asteroideae</taxon>
        <taxon>Anthemideae</taxon>
        <taxon>Anthemidinae</taxon>
        <taxon>Tanacetum</taxon>
    </lineage>
</organism>
<comment type="caution">
    <text evidence="1">The sequence shown here is derived from an EMBL/GenBank/DDBJ whole genome shotgun (WGS) entry which is preliminary data.</text>
</comment>